<evidence type="ECO:0000256" key="10">
    <source>
        <dbReference type="ARBA" id="ARBA00023004"/>
    </source>
</evidence>
<evidence type="ECO:0000256" key="11">
    <source>
        <dbReference type="ARBA" id="ARBA00023014"/>
    </source>
</evidence>
<dbReference type="Gene3D" id="1.10.340.30">
    <property type="entry name" value="Hypothetical protein, domain 2"/>
    <property type="match status" value="1"/>
</dbReference>
<dbReference type="InterPro" id="IPR003265">
    <property type="entry name" value="HhH-GPD_domain"/>
</dbReference>
<dbReference type="GO" id="GO:0006298">
    <property type="term" value="P:mismatch repair"/>
    <property type="evidence" value="ECO:0007669"/>
    <property type="project" value="TreeGrafter"/>
</dbReference>
<dbReference type="FunFam" id="1.10.340.30:FF:000002">
    <property type="entry name" value="Adenine DNA glycosylase"/>
    <property type="match status" value="1"/>
</dbReference>
<keyword evidence="8 14" id="KW-0227">DNA damage</keyword>
<dbReference type="InterPro" id="IPR023170">
    <property type="entry name" value="HhH_base_excis_C"/>
</dbReference>
<dbReference type="InterPro" id="IPR044298">
    <property type="entry name" value="MIG/MutY"/>
</dbReference>
<dbReference type="InterPro" id="IPR005760">
    <property type="entry name" value="A/G_AdeGlyc_MutY"/>
</dbReference>
<comment type="similarity">
    <text evidence="3 14">Belongs to the Nth/MutY family.</text>
</comment>
<dbReference type="SUPFAM" id="SSF55811">
    <property type="entry name" value="Nudix"/>
    <property type="match status" value="1"/>
</dbReference>
<protein>
    <recommendedName>
        <fullName evidence="5 14">Adenine DNA glycosylase</fullName>
        <ecNumber evidence="4 14">3.2.2.31</ecNumber>
    </recommendedName>
</protein>
<comment type="cofactor">
    <cofactor evidence="14">
        <name>[4Fe-4S] cluster</name>
        <dbReference type="ChEBI" id="CHEBI:49883"/>
    </cofactor>
    <text evidence="14">Binds 1 [4Fe-4S] cluster.</text>
</comment>
<dbReference type="Pfam" id="PF00633">
    <property type="entry name" value="HHH"/>
    <property type="match status" value="1"/>
</dbReference>
<keyword evidence="17" id="KW-1185">Reference proteome</keyword>
<dbReference type="EC" id="3.2.2.31" evidence="4 14"/>
<dbReference type="EMBL" id="BMYM01000002">
    <property type="protein sequence ID" value="GHD34253.1"/>
    <property type="molecule type" value="Genomic_DNA"/>
</dbReference>
<evidence type="ECO:0000259" key="15">
    <source>
        <dbReference type="SMART" id="SM00478"/>
    </source>
</evidence>
<dbReference type="SUPFAM" id="SSF48150">
    <property type="entry name" value="DNA-glycosylase"/>
    <property type="match status" value="1"/>
</dbReference>
<dbReference type="InterPro" id="IPR004035">
    <property type="entry name" value="Endouclease-III_FeS-bd_BS"/>
</dbReference>
<dbReference type="InterPro" id="IPR004036">
    <property type="entry name" value="Endonuclease-III-like_CS2"/>
</dbReference>
<evidence type="ECO:0000256" key="6">
    <source>
        <dbReference type="ARBA" id="ARBA00022485"/>
    </source>
</evidence>
<proteinExistence type="inferred from homology"/>
<keyword evidence="7" id="KW-0479">Metal-binding</keyword>
<dbReference type="GO" id="GO:0046872">
    <property type="term" value="F:metal ion binding"/>
    <property type="evidence" value="ECO:0007669"/>
    <property type="project" value="UniProtKB-UniRule"/>
</dbReference>
<dbReference type="InterPro" id="IPR029119">
    <property type="entry name" value="MutY_C"/>
</dbReference>
<dbReference type="GO" id="GO:0006284">
    <property type="term" value="P:base-excision repair"/>
    <property type="evidence" value="ECO:0007669"/>
    <property type="project" value="UniProtKB-UniRule"/>
</dbReference>
<dbReference type="SMART" id="SM00478">
    <property type="entry name" value="ENDO3c"/>
    <property type="match status" value="1"/>
</dbReference>
<evidence type="ECO:0000313" key="16">
    <source>
        <dbReference type="EMBL" id="GHD34253.1"/>
    </source>
</evidence>
<evidence type="ECO:0000256" key="12">
    <source>
        <dbReference type="ARBA" id="ARBA00023204"/>
    </source>
</evidence>
<dbReference type="Gene3D" id="3.90.79.10">
    <property type="entry name" value="Nucleoside Triphosphate Pyrophosphohydrolase"/>
    <property type="match status" value="1"/>
</dbReference>
<reference evidence="16" key="1">
    <citation type="journal article" date="2014" name="Int. J. Syst. Evol. Microbiol.">
        <title>Complete genome sequence of Corynebacterium casei LMG S-19264T (=DSM 44701T), isolated from a smear-ripened cheese.</title>
        <authorList>
            <consortium name="US DOE Joint Genome Institute (JGI-PGF)"/>
            <person name="Walter F."/>
            <person name="Albersmeier A."/>
            <person name="Kalinowski J."/>
            <person name="Ruckert C."/>
        </authorList>
    </citation>
    <scope>NUCLEOTIDE SEQUENCE</scope>
    <source>
        <strain evidence="16">KCTC 23430</strain>
    </source>
</reference>
<accession>A0A919CLS5</accession>
<dbReference type="NCBIfam" id="NF008132">
    <property type="entry name" value="PRK10880.1"/>
    <property type="match status" value="1"/>
</dbReference>
<sequence length="359" mass="39348">MPVSAPDFSTRVLDWFDQHGRKDLPWQQDISPYRVWVSEIMLQQTQVQTVIGYFDQFMASFPTVHALAEAPQDEVLHLWTGLGYYARARNLHSAARTVCERHAGVFPTNVDALMALPGIGRSTAGAIASIAMELRAPILDGNVKRVLARHGAVKGWPGKTAVANKLWSAAERYTPSTRVADYTQAMMDLGATLCTRSKPGCPQCPLARDCAGLANGDPLAYPGKKPKKTTPVRQTVFLMLQNPAGEWLLEQRPAQGIWGGLWCFPELASEQDAELWCLDELGVAPASSLALPPFRHTFSHYHLDISPLHVQLPALDSRVMTSDRRLWYNTGAPAAVGLAAPIKKLLATLNNDHAPGSLL</sequence>
<comment type="function">
    <text evidence="2">Adenine glycosylase active on G-A mispairs. MutY also corrects error-prone DNA synthesis past GO lesions which are due to the oxidatively damaged form of guanine: 7,8-dihydro-8-oxoguanine (8-oxo-dGTP).</text>
</comment>
<dbReference type="GO" id="GO:0035485">
    <property type="term" value="F:adenine/guanine mispair binding"/>
    <property type="evidence" value="ECO:0007669"/>
    <property type="project" value="TreeGrafter"/>
</dbReference>
<dbReference type="GO" id="GO:0032357">
    <property type="term" value="F:oxidized purine DNA binding"/>
    <property type="evidence" value="ECO:0007669"/>
    <property type="project" value="TreeGrafter"/>
</dbReference>
<evidence type="ECO:0000256" key="5">
    <source>
        <dbReference type="ARBA" id="ARBA00022023"/>
    </source>
</evidence>
<evidence type="ECO:0000313" key="17">
    <source>
        <dbReference type="Proteomes" id="UP000644693"/>
    </source>
</evidence>
<dbReference type="PROSITE" id="PS00764">
    <property type="entry name" value="ENDONUCLEASE_III_1"/>
    <property type="match status" value="1"/>
</dbReference>
<dbReference type="PANTHER" id="PTHR42944:SF1">
    <property type="entry name" value="ADENINE DNA GLYCOSYLASE"/>
    <property type="match status" value="1"/>
</dbReference>
<name>A0A919CLS5_9GAMM</name>
<dbReference type="GO" id="GO:0000701">
    <property type="term" value="F:purine-specific mismatch base pair DNA N-glycosylase activity"/>
    <property type="evidence" value="ECO:0007669"/>
    <property type="project" value="UniProtKB-EC"/>
</dbReference>
<evidence type="ECO:0000256" key="14">
    <source>
        <dbReference type="RuleBase" id="RU365096"/>
    </source>
</evidence>
<dbReference type="Pfam" id="PF14815">
    <property type="entry name" value="NUDIX_4"/>
    <property type="match status" value="1"/>
</dbReference>
<dbReference type="CDD" id="cd03431">
    <property type="entry name" value="NUDIX_DNA_Glycosylase_C-MutY"/>
    <property type="match status" value="1"/>
</dbReference>
<keyword evidence="12" id="KW-0234">DNA repair</keyword>
<keyword evidence="6" id="KW-0004">4Fe-4S</keyword>
<dbReference type="AlphaFoldDB" id="A0A919CLS5"/>
<dbReference type="Gene3D" id="1.10.1670.10">
    <property type="entry name" value="Helix-hairpin-Helix base-excision DNA repair enzymes (C-terminal)"/>
    <property type="match status" value="1"/>
</dbReference>
<keyword evidence="9" id="KW-0378">Hydrolase</keyword>
<gene>
    <name evidence="16" type="primary">mutY</name>
    <name evidence="16" type="ORF">GCM10007053_19690</name>
</gene>
<dbReference type="Pfam" id="PF00730">
    <property type="entry name" value="HhH-GPD"/>
    <property type="match status" value="1"/>
</dbReference>
<dbReference type="GO" id="GO:0034039">
    <property type="term" value="F:8-oxo-7,8-dihydroguanine DNA N-glycosylase activity"/>
    <property type="evidence" value="ECO:0007669"/>
    <property type="project" value="TreeGrafter"/>
</dbReference>
<dbReference type="GO" id="GO:0051539">
    <property type="term" value="F:4 iron, 4 sulfur cluster binding"/>
    <property type="evidence" value="ECO:0007669"/>
    <property type="project" value="UniProtKB-UniRule"/>
</dbReference>
<dbReference type="InterPro" id="IPR000445">
    <property type="entry name" value="HhH_motif"/>
</dbReference>
<evidence type="ECO:0000256" key="2">
    <source>
        <dbReference type="ARBA" id="ARBA00002933"/>
    </source>
</evidence>
<dbReference type="CDD" id="cd00056">
    <property type="entry name" value="ENDO3c"/>
    <property type="match status" value="1"/>
</dbReference>
<dbReference type="PROSITE" id="PS01155">
    <property type="entry name" value="ENDONUCLEASE_III_2"/>
    <property type="match status" value="1"/>
</dbReference>
<comment type="caution">
    <text evidence="16">The sequence shown here is derived from an EMBL/GenBank/DDBJ whole genome shotgun (WGS) entry which is preliminary data.</text>
</comment>
<dbReference type="PANTHER" id="PTHR42944">
    <property type="entry name" value="ADENINE DNA GLYCOSYLASE"/>
    <property type="match status" value="1"/>
</dbReference>
<evidence type="ECO:0000256" key="8">
    <source>
        <dbReference type="ARBA" id="ARBA00022763"/>
    </source>
</evidence>
<evidence type="ECO:0000256" key="13">
    <source>
        <dbReference type="ARBA" id="ARBA00023295"/>
    </source>
</evidence>
<evidence type="ECO:0000256" key="9">
    <source>
        <dbReference type="ARBA" id="ARBA00022801"/>
    </source>
</evidence>
<keyword evidence="11" id="KW-0411">Iron-sulfur</keyword>
<comment type="catalytic activity">
    <reaction evidence="1 14">
        <text>Hydrolyzes free adenine bases from 7,8-dihydro-8-oxoguanine:adenine mismatched double-stranded DNA, leaving an apurinic site.</text>
        <dbReference type="EC" id="3.2.2.31"/>
    </reaction>
</comment>
<evidence type="ECO:0000256" key="1">
    <source>
        <dbReference type="ARBA" id="ARBA00000843"/>
    </source>
</evidence>
<dbReference type="InterPro" id="IPR011257">
    <property type="entry name" value="DNA_glycosylase"/>
</dbReference>
<evidence type="ECO:0000256" key="7">
    <source>
        <dbReference type="ARBA" id="ARBA00022723"/>
    </source>
</evidence>
<dbReference type="NCBIfam" id="TIGR01084">
    <property type="entry name" value="mutY"/>
    <property type="match status" value="1"/>
</dbReference>
<keyword evidence="10 14" id="KW-0408">Iron</keyword>
<organism evidence="16 17">
    <name type="scientific">Parahalioglobus pacificus</name>
    <dbReference type="NCBI Taxonomy" id="930806"/>
    <lineage>
        <taxon>Bacteria</taxon>
        <taxon>Pseudomonadati</taxon>
        <taxon>Pseudomonadota</taxon>
        <taxon>Gammaproteobacteria</taxon>
        <taxon>Cellvibrionales</taxon>
        <taxon>Halieaceae</taxon>
        <taxon>Parahalioglobus</taxon>
    </lineage>
</organism>
<dbReference type="RefSeq" id="WP_189477634.1">
    <property type="nucleotide sequence ID" value="NZ_BMYM01000002.1"/>
</dbReference>
<evidence type="ECO:0000256" key="3">
    <source>
        <dbReference type="ARBA" id="ARBA00008343"/>
    </source>
</evidence>
<keyword evidence="13 14" id="KW-0326">Glycosidase</keyword>
<feature type="domain" description="HhH-GPD" evidence="15">
    <location>
        <begin position="41"/>
        <end position="192"/>
    </location>
</feature>
<dbReference type="InterPro" id="IPR015797">
    <property type="entry name" value="NUDIX_hydrolase-like_dom_sf"/>
</dbReference>
<evidence type="ECO:0000256" key="4">
    <source>
        <dbReference type="ARBA" id="ARBA00012045"/>
    </source>
</evidence>
<reference evidence="16" key="2">
    <citation type="submission" date="2020-09" db="EMBL/GenBank/DDBJ databases">
        <authorList>
            <person name="Sun Q."/>
            <person name="Kim S."/>
        </authorList>
    </citation>
    <scope>NUCLEOTIDE SEQUENCE</scope>
    <source>
        <strain evidence="16">KCTC 23430</strain>
    </source>
</reference>
<dbReference type="Proteomes" id="UP000644693">
    <property type="component" value="Unassembled WGS sequence"/>
</dbReference>